<dbReference type="PIRSF" id="PIRSF038471">
    <property type="entry name" value="MreC"/>
    <property type="match status" value="1"/>
</dbReference>
<comment type="similarity">
    <text evidence="1 5">Belongs to the MreC family.</text>
</comment>
<evidence type="ECO:0000256" key="7">
    <source>
        <dbReference type="SAM" id="Phobius"/>
    </source>
</evidence>
<keyword evidence="7" id="KW-1133">Transmembrane helix</keyword>
<feature type="coiled-coil region" evidence="6">
    <location>
        <begin position="74"/>
        <end position="108"/>
    </location>
</feature>
<keyword evidence="6" id="KW-0175">Coiled coil</keyword>
<feature type="domain" description="Rod shape-determining protein MreC beta-barrel core" evidence="8">
    <location>
        <begin position="117"/>
        <end position="264"/>
    </location>
</feature>
<evidence type="ECO:0000256" key="1">
    <source>
        <dbReference type="ARBA" id="ARBA00009369"/>
    </source>
</evidence>
<evidence type="ECO:0000256" key="4">
    <source>
        <dbReference type="ARBA" id="ARBA00032089"/>
    </source>
</evidence>
<dbReference type="GO" id="GO:0008360">
    <property type="term" value="P:regulation of cell shape"/>
    <property type="evidence" value="ECO:0007669"/>
    <property type="project" value="UniProtKB-KW"/>
</dbReference>
<dbReference type="Gene3D" id="2.40.10.350">
    <property type="entry name" value="Rod shape-determining protein MreC, domain 2"/>
    <property type="match status" value="1"/>
</dbReference>
<dbReference type="EMBL" id="PFBV01000001">
    <property type="protein sequence ID" value="PIT88799.1"/>
    <property type="molecule type" value="Genomic_DNA"/>
</dbReference>
<name>A0A2M6W7P1_9BACT</name>
<dbReference type="InterPro" id="IPR055342">
    <property type="entry name" value="MreC_beta-barrel_core"/>
</dbReference>
<comment type="function">
    <text evidence="5">Involved in formation and maintenance of cell shape.</text>
</comment>
<dbReference type="GO" id="GO:0005886">
    <property type="term" value="C:plasma membrane"/>
    <property type="evidence" value="ECO:0007669"/>
    <property type="project" value="TreeGrafter"/>
</dbReference>
<reference evidence="10" key="1">
    <citation type="submission" date="2017-09" db="EMBL/GenBank/DDBJ databases">
        <title>Depth-based differentiation of microbial function through sediment-hosted aquifers and enrichment of novel symbionts in the deep terrestrial subsurface.</title>
        <authorList>
            <person name="Probst A.J."/>
            <person name="Ladd B."/>
            <person name="Jarett J.K."/>
            <person name="Geller-Mcgrath D.E."/>
            <person name="Sieber C.M.K."/>
            <person name="Emerson J.B."/>
            <person name="Anantharaman K."/>
            <person name="Thomas B.C."/>
            <person name="Malmstrom R."/>
            <person name="Stieglmeier M."/>
            <person name="Klingl A."/>
            <person name="Woyke T."/>
            <person name="Ryan C.M."/>
            <person name="Banfield J.F."/>
        </authorList>
    </citation>
    <scope>NUCLEOTIDE SEQUENCE [LARGE SCALE GENOMIC DNA]</scope>
</reference>
<keyword evidence="3 5" id="KW-0133">Cell shape</keyword>
<proteinExistence type="inferred from homology"/>
<keyword evidence="7" id="KW-0812">Transmembrane</keyword>
<dbReference type="InterPro" id="IPR007221">
    <property type="entry name" value="MreC"/>
</dbReference>
<evidence type="ECO:0000313" key="10">
    <source>
        <dbReference type="Proteomes" id="UP000231426"/>
    </source>
</evidence>
<dbReference type="PANTHER" id="PTHR34138:SF1">
    <property type="entry name" value="CELL SHAPE-DETERMINING PROTEIN MREC"/>
    <property type="match status" value="1"/>
</dbReference>
<feature type="transmembrane region" description="Helical" evidence="7">
    <location>
        <begin position="9"/>
        <end position="28"/>
    </location>
</feature>
<keyword evidence="7" id="KW-0472">Membrane</keyword>
<organism evidence="9 10">
    <name type="scientific">Candidatus Magasanikbacteria bacterium CG10_big_fil_rev_8_21_14_0_10_36_32</name>
    <dbReference type="NCBI Taxonomy" id="1974646"/>
    <lineage>
        <taxon>Bacteria</taxon>
        <taxon>Candidatus Magasanikiibacteriota</taxon>
    </lineage>
</organism>
<dbReference type="PANTHER" id="PTHR34138">
    <property type="entry name" value="CELL SHAPE-DETERMINING PROTEIN MREC"/>
    <property type="match status" value="1"/>
</dbReference>
<accession>A0A2M6W7P1</accession>
<evidence type="ECO:0000259" key="8">
    <source>
        <dbReference type="Pfam" id="PF04085"/>
    </source>
</evidence>
<gene>
    <name evidence="9" type="primary">mreC</name>
    <name evidence="9" type="ORF">COU29_00245</name>
</gene>
<dbReference type="Proteomes" id="UP000231426">
    <property type="component" value="Unassembled WGS sequence"/>
</dbReference>
<dbReference type="InterPro" id="IPR042177">
    <property type="entry name" value="Cell/Rod_1"/>
</dbReference>
<evidence type="ECO:0000256" key="5">
    <source>
        <dbReference type="PIRNR" id="PIRNR038471"/>
    </source>
</evidence>
<dbReference type="AlphaFoldDB" id="A0A2M6W7P1"/>
<evidence type="ECO:0000256" key="6">
    <source>
        <dbReference type="SAM" id="Coils"/>
    </source>
</evidence>
<dbReference type="Pfam" id="PF04085">
    <property type="entry name" value="MreC"/>
    <property type="match status" value="1"/>
</dbReference>
<evidence type="ECO:0000256" key="2">
    <source>
        <dbReference type="ARBA" id="ARBA00013855"/>
    </source>
</evidence>
<sequence>MFRNLEKKTYFYLGTIFVVLIFFNYLGWLNPIKSGIRAIFVPIFVKSAQFSVGLKDGYAFFKDKETFFDTYRECEADRQDKQLIEAQIKTLENENSELRQLLNFKDQSDILVLGAQVIGKNVEGAEKTIIIDKGSEAGTKIDQPVIVGNGILIGKIIKAEKDISIVRLINDSQLKIAATVLNHDHSLGVVEGGYGLSVKMNFIPRNEVVVIGDQIITSGLEMNIPRGLLIGNITAVENESYQPFQEAILTPSTDLSKPYIVSVLLTN</sequence>
<protein>
    <recommendedName>
        <fullName evidence="2 5">Cell shape-determining protein MreC</fullName>
    </recommendedName>
    <alternativeName>
        <fullName evidence="4 5">Cell shape protein MreC</fullName>
    </alternativeName>
</protein>
<comment type="caution">
    <text evidence="9">The sequence shown here is derived from an EMBL/GenBank/DDBJ whole genome shotgun (WGS) entry which is preliminary data.</text>
</comment>
<evidence type="ECO:0000313" key="9">
    <source>
        <dbReference type="EMBL" id="PIT88799.1"/>
    </source>
</evidence>
<evidence type="ECO:0000256" key="3">
    <source>
        <dbReference type="ARBA" id="ARBA00022960"/>
    </source>
</evidence>
<dbReference type="Gene3D" id="2.40.10.340">
    <property type="entry name" value="Rod shape-determining protein MreC, domain 1"/>
    <property type="match status" value="1"/>
</dbReference>
<dbReference type="InterPro" id="IPR042175">
    <property type="entry name" value="Cell/Rod_MreC_2"/>
</dbReference>
<dbReference type="NCBIfam" id="TIGR00219">
    <property type="entry name" value="mreC"/>
    <property type="match status" value="1"/>
</dbReference>